<comment type="caution">
    <text evidence="7">The sequence shown here is derived from an EMBL/GenBank/DDBJ whole genome shotgun (WGS) entry which is preliminary data.</text>
</comment>
<evidence type="ECO:0000256" key="2">
    <source>
        <dbReference type="ARBA" id="ARBA00010631"/>
    </source>
</evidence>
<feature type="transmembrane region" description="Helical" evidence="6">
    <location>
        <begin position="83"/>
        <end position="101"/>
    </location>
</feature>
<evidence type="ECO:0000256" key="5">
    <source>
        <dbReference type="ARBA" id="ARBA00023136"/>
    </source>
</evidence>
<feature type="transmembrane region" description="Helical" evidence="6">
    <location>
        <begin position="113"/>
        <end position="133"/>
    </location>
</feature>
<organism evidence="7 8">
    <name type="scientific">Massilia pinisoli</name>
    <dbReference type="NCBI Taxonomy" id="1772194"/>
    <lineage>
        <taxon>Bacteria</taxon>
        <taxon>Pseudomonadati</taxon>
        <taxon>Pseudomonadota</taxon>
        <taxon>Betaproteobacteria</taxon>
        <taxon>Burkholderiales</taxon>
        <taxon>Oxalobacteraceae</taxon>
        <taxon>Telluria group</taxon>
        <taxon>Massilia</taxon>
    </lineage>
</organism>
<dbReference type="InterPro" id="IPR007318">
    <property type="entry name" value="Phopholipid_MeTrfase"/>
</dbReference>
<sequence>MTIRLIALSAFLAAQATQLYFIGFLQNWTPKGIDTGTAASIPLAAIGNCALLALFGLLHSLMARPAFKQRLRRSVPAELERSVYILVSGVQLAMIVAFWTPMPAPLWTVDSRWGMLAVLSLFALGNLLLIWAIRSIDQWHFYGLRQAFSPAAQEPPFSMRGPYRHVRHPIQTGLIIALWATPSMTVGHALLAGFLTVYGVIATLFLEERDLVNAMGDSYCAYRRKVSALIPFSILRSRR</sequence>
<dbReference type="EMBL" id="JANUGW010000014">
    <property type="protein sequence ID" value="MCS0583563.1"/>
    <property type="molecule type" value="Genomic_DNA"/>
</dbReference>
<dbReference type="Proteomes" id="UP001204151">
    <property type="component" value="Unassembled WGS sequence"/>
</dbReference>
<dbReference type="Gene3D" id="1.20.120.1630">
    <property type="match status" value="1"/>
</dbReference>
<dbReference type="InterPro" id="IPR033580">
    <property type="entry name" value="Nurim-like"/>
</dbReference>
<accession>A0ABT1ZUF5</accession>
<protein>
    <submittedName>
        <fullName evidence="7">Isoprenylcysteine carboxylmethyltransferase family protein</fullName>
    </submittedName>
</protein>
<keyword evidence="5 6" id="KW-0472">Membrane</keyword>
<evidence type="ECO:0000313" key="7">
    <source>
        <dbReference type="EMBL" id="MCS0583563.1"/>
    </source>
</evidence>
<evidence type="ECO:0000256" key="6">
    <source>
        <dbReference type="SAM" id="Phobius"/>
    </source>
</evidence>
<comment type="subcellular location">
    <subcellularLocation>
        <location evidence="1">Endomembrane system</location>
        <topology evidence="1">Multi-pass membrane protein</topology>
    </subcellularLocation>
</comment>
<gene>
    <name evidence="7" type="ORF">NX784_18385</name>
</gene>
<evidence type="ECO:0000256" key="1">
    <source>
        <dbReference type="ARBA" id="ARBA00004127"/>
    </source>
</evidence>
<feature type="transmembrane region" description="Helical" evidence="6">
    <location>
        <begin position="40"/>
        <end position="62"/>
    </location>
</feature>
<proteinExistence type="inferred from homology"/>
<reference evidence="7 8" key="1">
    <citation type="submission" date="2022-08" db="EMBL/GenBank/DDBJ databases">
        <title>Reclassification of Massilia species as members of the genera Telluria, Duganella, Pseudoduganella, Mokoshia gen. nov. and Zemynaea gen. nov. using orthogonal and non-orthogonal genome-based approaches.</title>
        <authorList>
            <person name="Bowman J.P."/>
        </authorList>
    </citation>
    <scope>NUCLEOTIDE SEQUENCE [LARGE SCALE GENOMIC DNA]</scope>
    <source>
        <strain evidence="7 8">JCM 31316</strain>
    </source>
</reference>
<feature type="transmembrane region" description="Helical" evidence="6">
    <location>
        <begin position="174"/>
        <end position="201"/>
    </location>
</feature>
<dbReference type="RefSeq" id="WP_258818148.1">
    <property type="nucleotide sequence ID" value="NZ_JANUGW010000014.1"/>
</dbReference>
<keyword evidence="4 6" id="KW-1133">Transmembrane helix</keyword>
<evidence type="ECO:0000313" key="8">
    <source>
        <dbReference type="Proteomes" id="UP001204151"/>
    </source>
</evidence>
<keyword evidence="8" id="KW-1185">Reference proteome</keyword>
<evidence type="ECO:0000256" key="4">
    <source>
        <dbReference type="ARBA" id="ARBA00022989"/>
    </source>
</evidence>
<comment type="similarity">
    <text evidence="2">Belongs to the nurim family.</text>
</comment>
<keyword evidence="3 6" id="KW-0812">Transmembrane</keyword>
<evidence type="ECO:0000256" key="3">
    <source>
        <dbReference type="ARBA" id="ARBA00022692"/>
    </source>
</evidence>
<dbReference type="Pfam" id="PF04191">
    <property type="entry name" value="PEMT"/>
    <property type="match status" value="1"/>
</dbReference>
<dbReference type="PANTHER" id="PTHR31040:SF1">
    <property type="entry name" value="NURIM"/>
    <property type="match status" value="1"/>
</dbReference>
<name>A0ABT1ZUF5_9BURK</name>
<dbReference type="PANTHER" id="PTHR31040">
    <property type="entry name" value="NURIM"/>
    <property type="match status" value="1"/>
</dbReference>